<dbReference type="EMBL" id="JABBWK010000063">
    <property type="protein sequence ID" value="KAG1895720.1"/>
    <property type="molecule type" value="Genomic_DNA"/>
</dbReference>
<evidence type="ECO:0000313" key="2">
    <source>
        <dbReference type="EMBL" id="KAG1895720.1"/>
    </source>
</evidence>
<dbReference type="InterPro" id="IPR036910">
    <property type="entry name" value="HMG_box_dom_sf"/>
</dbReference>
<protein>
    <submittedName>
        <fullName evidence="2">Uncharacterized protein</fullName>
    </submittedName>
</protein>
<evidence type="ECO:0000256" key="1">
    <source>
        <dbReference type="SAM" id="MobiDB-lite"/>
    </source>
</evidence>
<name>A0AAD4DX61_9AGAM</name>
<sequence length="450" mass="51026">MQALTTNKPRVPWRRREKRRYKRSAAEKAVLKEKRQAHCISYSSALQAARNVVFHEAEKLHAQFSGHSVQYYYEEIMQHSCIAQSSRGINRWNTFCRQEVKRINDERAPSIAPLKAAQCAHRIAERWNSMSKSEQEDATQAAVKDLEDHREMKKLAIRNVPLEAFHDCQRSVQAIDREARALNARTGVEIIFIATRSTTDHFNQPHIFQTSHATDFFDACFKVSAVDVALRLEAFSIAGIQELAAAPERVSRMYYHNFDHHITAKYHIIVENWPLSKFCCPGDINSRTEISVLKSAWDSGATRFHKLSDTEFEKWEEEYFQAALHNRNENEGEDRGLQNTIPTASTQSSVPSNDDDSPSTSSLTPDSQSQVAPSHQRTVPIAAINVITAANGNAMHVPKKARKERSDKGVKRGPRKRMNAPANDTVLHWRHPSPNASANTPLHPHIVSVL</sequence>
<dbReference type="Gene3D" id="1.10.30.10">
    <property type="entry name" value="High mobility group box domain"/>
    <property type="match status" value="1"/>
</dbReference>
<feature type="compositionally biased region" description="Low complexity" evidence="1">
    <location>
        <begin position="347"/>
        <end position="370"/>
    </location>
</feature>
<feature type="region of interest" description="Disordered" evidence="1">
    <location>
        <begin position="393"/>
        <end position="419"/>
    </location>
</feature>
<feature type="region of interest" description="Disordered" evidence="1">
    <location>
        <begin position="1"/>
        <end position="20"/>
    </location>
</feature>
<accession>A0AAD4DX61</accession>
<dbReference type="AlphaFoldDB" id="A0AAD4DX61"/>
<comment type="caution">
    <text evidence="2">The sequence shown here is derived from an EMBL/GenBank/DDBJ whole genome shotgun (WGS) entry which is preliminary data.</text>
</comment>
<feature type="compositionally biased region" description="Polar residues" evidence="1">
    <location>
        <begin position="337"/>
        <end position="346"/>
    </location>
</feature>
<evidence type="ECO:0000313" key="3">
    <source>
        <dbReference type="Proteomes" id="UP001195769"/>
    </source>
</evidence>
<proteinExistence type="predicted"/>
<dbReference type="RefSeq" id="XP_041221296.1">
    <property type="nucleotide sequence ID" value="XM_041367846.1"/>
</dbReference>
<feature type="compositionally biased region" description="Basic residues" evidence="1">
    <location>
        <begin position="11"/>
        <end position="20"/>
    </location>
</feature>
<dbReference type="Proteomes" id="UP001195769">
    <property type="component" value="Unassembled WGS sequence"/>
</dbReference>
<dbReference type="GeneID" id="64662144"/>
<feature type="region of interest" description="Disordered" evidence="1">
    <location>
        <begin position="330"/>
        <end position="376"/>
    </location>
</feature>
<organism evidence="2 3">
    <name type="scientific">Suillus fuscotomentosus</name>
    <dbReference type="NCBI Taxonomy" id="1912939"/>
    <lineage>
        <taxon>Eukaryota</taxon>
        <taxon>Fungi</taxon>
        <taxon>Dikarya</taxon>
        <taxon>Basidiomycota</taxon>
        <taxon>Agaricomycotina</taxon>
        <taxon>Agaricomycetes</taxon>
        <taxon>Agaricomycetidae</taxon>
        <taxon>Boletales</taxon>
        <taxon>Suillineae</taxon>
        <taxon>Suillaceae</taxon>
        <taxon>Suillus</taxon>
    </lineage>
</organism>
<reference evidence="2" key="1">
    <citation type="journal article" date="2020" name="New Phytol.">
        <title>Comparative genomics reveals dynamic genome evolution in host specialist ectomycorrhizal fungi.</title>
        <authorList>
            <person name="Lofgren L.A."/>
            <person name="Nguyen N.H."/>
            <person name="Vilgalys R."/>
            <person name="Ruytinx J."/>
            <person name="Liao H.L."/>
            <person name="Branco S."/>
            <person name="Kuo A."/>
            <person name="LaButti K."/>
            <person name="Lipzen A."/>
            <person name="Andreopoulos W."/>
            <person name="Pangilinan J."/>
            <person name="Riley R."/>
            <person name="Hundley H."/>
            <person name="Na H."/>
            <person name="Barry K."/>
            <person name="Grigoriev I.V."/>
            <person name="Stajich J.E."/>
            <person name="Kennedy P.G."/>
        </authorList>
    </citation>
    <scope>NUCLEOTIDE SEQUENCE</scope>
    <source>
        <strain evidence="2">FC203</strain>
    </source>
</reference>
<keyword evidence="3" id="KW-1185">Reference proteome</keyword>
<gene>
    <name evidence="2" type="ORF">F5891DRAFT_1193894</name>
</gene>